<dbReference type="PANTHER" id="PTHR41521:SF4">
    <property type="entry name" value="BLR0684 PROTEIN"/>
    <property type="match status" value="1"/>
</dbReference>
<dbReference type="OrthoDB" id="9806380at2"/>
<dbReference type="Pfam" id="PF07045">
    <property type="entry name" value="DUF1330"/>
    <property type="match status" value="1"/>
</dbReference>
<evidence type="ECO:0000313" key="3">
    <source>
        <dbReference type="Proteomes" id="UP000184603"/>
    </source>
</evidence>
<dbReference type="SUPFAM" id="SSF54909">
    <property type="entry name" value="Dimeric alpha+beta barrel"/>
    <property type="match status" value="1"/>
</dbReference>
<protein>
    <submittedName>
        <fullName evidence="2">Uncharacterized conserved protein, DUF1330 family</fullName>
    </submittedName>
</protein>
<dbReference type="RefSeq" id="WP_073616966.1">
    <property type="nucleotide sequence ID" value="NZ_FRFE01000054.1"/>
</dbReference>
<dbReference type="PANTHER" id="PTHR41521">
    <property type="match status" value="1"/>
</dbReference>
<organism evidence="2 3">
    <name type="scientific">Desulfopila aestuarii DSM 18488</name>
    <dbReference type="NCBI Taxonomy" id="1121416"/>
    <lineage>
        <taxon>Bacteria</taxon>
        <taxon>Pseudomonadati</taxon>
        <taxon>Thermodesulfobacteriota</taxon>
        <taxon>Desulfobulbia</taxon>
        <taxon>Desulfobulbales</taxon>
        <taxon>Desulfocapsaceae</taxon>
        <taxon>Desulfopila</taxon>
    </lineage>
</organism>
<accession>A0A1M7YLA4</accession>
<reference evidence="2 3" key="1">
    <citation type="submission" date="2016-12" db="EMBL/GenBank/DDBJ databases">
        <authorList>
            <person name="Song W.-J."/>
            <person name="Kurnit D.M."/>
        </authorList>
    </citation>
    <scope>NUCLEOTIDE SEQUENCE [LARGE SCALE GENOMIC DNA]</scope>
    <source>
        <strain evidence="2 3">DSM 18488</strain>
    </source>
</reference>
<keyword evidence="3" id="KW-1185">Reference proteome</keyword>
<evidence type="ECO:0000259" key="1">
    <source>
        <dbReference type="Pfam" id="PF07045"/>
    </source>
</evidence>
<dbReference type="InterPro" id="IPR010753">
    <property type="entry name" value="DUF1330"/>
</dbReference>
<dbReference type="Gene3D" id="3.30.70.100">
    <property type="match status" value="1"/>
</dbReference>
<name>A0A1M7YLA4_9BACT</name>
<dbReference type="EMBL" id="FRFE01000054">
    <property type="protein sequence ID" value="SHO53401.1"/>
    <property type="molecule type" value="Genomic_DNA"/>
</dbReference>
<dbReference type="Proteomes" id="UP000184603">
    <property type="component" value="Unassembled WGS sequence"/>
</dbReference>
<evidence type="ECO:0000313" key="2">
    <source>
        <dbReference type="EMBL" id="SHO53401.1"/>
    </source>
</evidence>
<dbReference type="AlphaFoldDB" id="A0A1M7YLA4"/>
<dbReference type="STRING" id="1121416.SAMN02745220_05098"/>
<proteinExistence type="predicted"/>
<sequence length="101" mass="11218">MKYYAVAEVNVTSPHWVGPYLAHVNQIVERYGGKYLARTSNIDQVEGTDSVPQTAVILEFPSREAAYGFYNSPEYTPLREAGKEGSFGKFYFVAGEDGARS</sequence>
<gene>
    <name evidence="2" type="ORF">SAMN02745220_05098</name>
</gene>
<dbReference type="InterPro" id="IPR011008">
    <property type="entry name" value="Dimeric_a/b-barrel"/>
</dbReference>
<feature type="domain" description="DUF1330" evidence="1">
    <location>
        <begin position="3"/>
        <end position="95"/>
    </location>
</feature>